<evidence type="ECO:0000313" key="2">
    <source>
        <dbReference type="Proteomes" id="UP000077266"/>
    </source>
</evidence>
<dbReference type="AlphaFoldDB" id="A0A165NX65"/>
<sequence length="595" mass="69335">MSLTAMPDDVLFMICHTTFLYGGTIFLKFRTRPGEATSWIRRRTPLWSLSRTCSRIRNFCMALMFRSTRLYSDPTHQRSDRELPATLWPYVRSVNLSMMRPCADIATDRAFLCQLPRLVEIHLSVERTAANFDVALSMPSVETLCIQGDESDMLPHVIVDSDALPALRHFSLKYWKRLHGFYRTSIEELYTEMRSLWRILEPHRSCLETLSIPGESMAFTFYAYAPWPALRELEIVGLSPPPQLPIASVLAMMPALRRFKFNVMLMPGTPPVQLVPPSSADKGAISTLAALPPLEALTVPFPVQEVDDLIFSHLSTSNSFRELRLIDGPVSFHEWRRLTWEQHPVVFLYHLHLCSTLGAMRIFSTMTTGNIEHLELVVYQDIFEMRMLAEIARVCPRLSFFEYRRVRTWTYDPWAGTETNRQVPVDQLGEAFAAFRHLRTLRLDLDFTFPYQWSADFVDPETKETHTRNAFPEIAEYLLAQAQRIIRGAQWPESFRRLSLFSHFEWIRRGDEMKVGFRDYWREYIVSEGYVSELRPNTDRQEWKELEDIRERLMDDWISKLESKDSERDWTGAVDDWISRMLKRVASAPDSTSGE</sequence>
<gene>
    <name evidence="1" type="ORF">EXIGLDRAFT_745138</name>
</gene>
<evidence type="ECO:0000313" key="1">
    <source>
        <dbReference type="EMBL" id="KZW01347.1"/>
    </source>
</evidence>
<name>A0A165NX65_EXIGL</name>
<dbReference type="Proteomes" id="UP000077266">
    <property type="component" value="Unassembled WGS sequence"/>
</dbReference>
<accession>A0A165NX65</accession>
<dbReference type="OrthoDB" id="2727430at2759"/>
<keyword evidence="2" id="KW-1185">Reference proteome</keyword>
<organism evidence="1 2">
    <name type="scientific">Exidia glandulosa HHB12029</name>
    <dbReference type="NCBI Taxonomy" id="1314781"/>
    <lineage>
        <taxon>Eukaryota</taxon>
        <taxon>Fungi</taxon>
        <taxon>Dikarya</taxon>
        <taxon>Basidiomycota</taxon>
        <taxon>Agaricomycotina</taxon>
        <taxon>Agaricomycetes</taxon>
        <taxon>Auriculariales</taxon>
        <taxon>Exidiaceae</taxon>
        <taxon>Exidia</taxon>
    </lineage>
</organism>
<protein>
    <submittedName>
        <fullName evidence="1">Uncharacterized protein</fullName>
    </submittedName>
</protein>
<reference evidence="1 2" key="1">
    <citation type="journal article" date="2016" name="Mol. Biol. Evol.">
        <title>Comparative Genomics of Early-Diverging Mushroom-Forming Fungi Provides Insights into the Origins of Lignocellulose Decay Capabilities.</title>
        <authorList>
            <person name="Nagy L.G."/>
            <person name="Riley R."/>
            <person name="Tritt A."/>
            <person name="Adam C."/>
            <person name="Daum C."/>
            <person name="Floudas D."/>
            <person name="Sun H."/>
            <person name="Yadav J.S."/>
            <person name="Pangilinan J."/>
            <person name="Larsson K.H."/>
            <person name="Matsuura K."/>
            <person name="Barry K."/>
            <person name="Labutti K."/>
            <person name="Kuo R."/>
            <person name="Ohm R.A."/>
            <person name="Bhattacharya S.S."/>
            <person name="Shirouzu T."/>
            <person name="Yoshinaga Y."/>
            <person name="Martin F.M."/>
            <person name="Grigoriev I.V."/>
            <person name="Hibbett D.S."/>
        </authorList>
    </citation>
    <scope>NUCLEOTIDE SEQUENCE [LARGE SCALE GENOMIC DNA]</scope>
    <source>
        <strain evidence="1 2">HHB12029</strain>
    </source>
</reference>
<dbReference type="EMBL" id="KV425894">
    <property type="protein sequence ID" value="KZW01347.1"/>
    <property type="molecule type" value="Genomic_DNA"/>
</dbReference>
<dbReference type="InParanoid" id="A0A165NX65"/>
<proteinExistence type="predicted"/>